<protein>
    <submittedName>
        <fullName evidence="1">Uncharacterized protein</fullName>
    </submittedName>
</protein>
<keyword evidence="2" id="KW-1185">Reference proteome</keyword>
<name>A0ACC1JVQ3_9FUNG</name>
<gene>
    <name evidence="1" type="ORF">IWQ57_003537</name>
</gene>
<evidence type="ECO:0000313" key="2">
    <source>
        <dbReference type="Proteomes" id="UP001140234"/>
    </source>
</evidence>
<feature type="non-terminal residue" evidence="1">
    <location>
        <position position="1"/>
    </location>
</feature>
<dbReference type="EMBL" id="JANBUJ010001178">
    <property type="protein sequence ID" value="KAJ2768425.1"/>
    <property type="molecule type" value="Genomic_DNA"/>
</dbReference>
<reference evidence="1" key="1">
    <citation type="submission" date="2022-07" db="EMBL/GenBank/DDBJ databases">
        <title>Phylogenomic reconstructions and comparative analyses of Kickxellomycotina fungi.</title>
        <authorList>
            <person name="Reynolds N.K."/>
            <person name="Stajich J.E."/>
            <person name="Barry K."/>
            <person name="Grigoriev I.V."/>
            <person name="Crous P."/>
            <person name="Smith M.E."/>
        </authorList>
    </citation>
    <scope>NUCLEOTIDE SEQUENCE</scope>
    <source>
        <strain evidence="1">CBS 109366</strain>
    </source>
</reference>
<comment type="caution">
    <text evidence="1">The sequence shown here is derived from an EMBL/GenBank/DDBJ whole genome shotgun (WGS) entry which is preliminary data.</text>
</comment>
<evidence type="ECO:0000313" key="1">
    <source>
        <dbReference type="EMBL" id="KAJ2768425.1"/>
    </source>
</evidence>
<proteinExistence type="predicted"/>
<organism evidence="1 2">
    <name type="scientific">Coemansia nantahalensis</name>
    <dbReference type="NCBI Taxonomy" id="2789366"/>
    <lineage>
        <taxon>Eukaryota</taxon>
        <taxon>Fungi</taxon>
        <taxon>Fungi incertae sedis</taxon>
        <taxon>Zoopagomycota</taxon>
        <taxon>Kickxellomycotina</taxon>
        <taxon>Kickxellomycetes</taxon>
        <taxon>Kickxellales</taxon>
        <taxon>Kickxellaceae</taxon>
        <taxon>Coemansia</taxon>
    </lineage>
</organism>
<accession>A0ACC1JVQ3</accession>
<sequence length="178" mass="18179">RCLVHSRKQQLAAPGLDPAEMDADYRAMSLAVYPRTPKAGPRRVFVPPLVPESGSAAAAAAVAGKKRKPRQPRQPKKRLAVDAADKPAAADGLARAPPVDGQAAWGAKPPQPQPPQRVDVVGARLPLAALPDSAPRPPPPQAQLAAGSSSGGAGDRSSHGSVDIHVPPGTSGPLGLKV</sequence>
<dbReference type="Proteomes" id="UP001140234">
    <property type="component" value="Unassembled WGS sequence"/>
</dbReference>